<protein>
    <submittedName>
        <fullName evidence="6">LysR family transcriptional regulator</fullName>
    </submittedName>
</protein>
<keyword evidence="7" id="KW-1185">Reference proteome</keyword>
<dbReference type="InterPro" id="IPR000847">
    <property type="entry name" value="LysR_HTH_N"/>
</dbReference>
<dbReference type="AlphaFoldDB" id="A0A927E5Y5"/>
<dbReference type="FunFam" id="1.10.10.10:FF:000001">
    <property type="entry name" value="LysR family transcriptional regulator"/>
    <property type="match status" value="1"/>
</dbReference>
<comment type="similarity">
    <text evidence="1">Belongs to the LysR transcriptional regulatory family.</text>
</comment>
<evidence type="ECO:0000256" key="4">
    <source>
        <dbReference type="ARBA" id="ARBA00023163"/>
    </source>
</evidence>
<dbReference type="RefSeq" id="WP_191123421.1">
    <property type="nucleotide sequence ID" value="NZ_JACXWY010000002.1"/>
</dbReference>
<keyword evidence="2" id="KW-0805">Transcription regulation</keyword>
<dbReference type="Pfam" id="PF00126">
    <property type="entry name" value="HTH_1"/>
    <property type="match status" value="1"/>
</dbReference>
<name>A0A927E5Y5_9HYPH</name>
<dbReference type="SUPFAM" id="SSF46785">
    <property type="entry name" value="Winged helix' DNA-binding domain"/>
    <property type="match status" value="1"/>
</dbReference>
<sequence length="281" mass="29984">MSSPALDVDAVAAFLQAAELASFTRAAEALGSTQSLVSTRIKRLETTLGRLLLQRHPRLVRLTPEGERFLPAAREFLAAHGRALAAFTEEPERITVGISEQAAGPDIPLLLSRLAAHDPGLVVNLRIEPSSLLEAAFEAGELDVVLVRRVGGGRTGEVLREDVFGWFASPALTRRPDAPLPMISLVTECRLRRHAIEALTRCGRPWREAFIGGGMAAVLAAVSGGLGVSPLASRIAPRDAVDVGADWGLPPLGRSQVVLRSQVSSARGRSFVRELAVAFRG</sequence>
<dbReference type="InterPro" id="IPR050176">
    <property type="entry name" value="LTTR"/>
</dbReference>
<reference evidence="6" key="1">
    <citation type="submission" date="2020-09" db="EMBL/GenBank/DDBJ databases">
        <title>Bosea spartocytisi sp. nov. a root nodule endophyte of Spartocytisus supranubius in the high mountain ecosystem fo the Teide National Park (Canary Islands, Spain).</title>
        <authorList>
            <person name="Pulido-Suarez L."/>
            <person name="Peix A."/>
            <person name="Igual J.M."/>
            <person name="Socas-Perez N."/>
            <person name="Velazquez E."/>
            <person name="Flores-Felix J.D."/>
            <person name="Leon-Barrios M."/>
        </authorList>
    </citation>
    <scope>NUCLEOTIDE SEQUENCE</scope>
    <source>
        <strain evidence="6">SSUT16</strain>
    </source>
</reference>
<evidence type="ECO:0000256" key="3">
    <source>
        <dbReference type="ARBA" id="ARBA00023125"/>
    </source>
</evidence>
<dbReference type="GO" id="GO:0003677">
    <property type="term" value="F:DNA binding"/>
    <property type="evidence" value="ECO:0007669"/>
    <property type="project" value="UniProtKB-KW"/>
</dbReference>
<keyword evidence="4" id="KW-0804">Transcription</keyword>
<evidence type="ECO:0000259" key="5">
    <source>
        <dbReference type="PROSITE" id="PS50931"/>
    </source>
</evidence>
<feature type="domain" description="HTH lysR-type" evidence="5">
    <location>
        <begin position="6"/>
        <end position="63"/>
    </location>
</feature>
<dbReference type="EMBL" id="JACXWY010000002">
    <property type="protein sequence ID" value="MBD3844787.1"/>
    <property type="molecule type" value="Genomic_DNA"/>
</dbReference>
<dbReference type="Proteomes" id="UP000619295">
    <property type="component" value="Unassembled WGS sequence"/>
</dbReference>
<dbReference type="Gene3D" id="1.10.10.10">
    <property type="entry name" value="Winged helix-like DNA-binding domain superfamily/Winged helix DNA-binding domain"/>
    <property type="match status" value="1"/>
</dbReference>
<dbReference type="PROSITE" id="PS50931">
    <property type="entry name" value="HTH_LYSR"/>
    <property type="match status" value="1"/>
</dbReference>
<evidence type="ECO:0000256" key="2">
    <source>
        <dbReference type="ARBA" id="ARBA00023015"/>
    </source>
</evidence>
<evidence type="ECO:0000256" key="1">
    <source>
        <dbReference type="ARBA" id="ARBA00009437"/>
    </source>
</evidence>
<dbReference type="PANTHER" id="PTHR30579">
    <property type="entry name" value="TRANSCRIPTIONAL REGULATOR"/>
    <property type="match status" value="1"/>
</dbReference>
<dbReference type="PANTHER" id="PTHR30579:SF7">
    <property type="entry name" value="HTH-TYPE TRANSCRIPTIONAL REGULATOR LRHA-RELATED"/>
    <property type="match status" value="1"/>
</dbReference>
<proteinExistence type="inferred from homology"/>
<keyword evidence="3" id="KW-0238">DNA-binding</keyword>
<dbReference type="InterPro" id="IPR005119">
    <property type="entry name" value="LysR_subst-bd"/>
</dbReference>
<evidence type="ECO:0000313" key="6">
    <source>
        <dbReference type="EMBL" id="MBD3844787.1"/>
    </source>
</evidence>
<gene>
    <name evidence="6" type="ORF">IED13_03685</name>
</gene>
<comment type="caution">
    <text evidence="6">The sequence shown here is derived from an EMBL/GenBank/DDBJ whole genome shotgun (WGS) entry which is preliminary data.</text>
</comment>
<dbReference type="Gene3D" id="3.40.190.10">
    <property type="entry name" value="Periplasmic binding protein-like II"/>
    <property type="match status" value="2"/>
</dbReference>
<dbReference type="InterPro" id="IPR036390">
    <property type="entry name" value="WH_DNA-bd_sf"/>
</dbReference>
<dbReference type="Pfam" id="PF03466">
    <property type="entry name" value="LysR_substrate"/>
    <property type="match status" value="1"/>
</dbReference>
<dbReference type="SUPFAM" id="SSF53850">
    <property type="entry name" value="Periplasmic binding protein-like II"/>
    <property type="match status" value="1"/>
</dbReference>
<organism evidence="6 7">
    <name type="scientific">Bosea spartocytisi</name>
    <dbReference type="NCBI Taxonomy" id="2773451"/>
    <lineage>
        <taxon>Bacteria</taxon>
        <taxon>Pseudomonadati</taxon>
        <taxon>Pseudomonadota</taxon>
        <taxon>Alphaproteobacteria</taxon>
        <taxon>Hyphomicrobiales</taxon>
        <taxon>Boseaceae</taxon>
        <taxon>Bosea</taxon>
    </lineage>
</organism>
<dbReference type="InterPro" id="IPR036388">
    <property type="entry name" value="WH-like_DNA-bd_sf"/>
</dbReference>
<accession>A0A927E5Y5</accession>
<dbReference type="GO" id="GO:0003700">
    <property type="term" value="F:DNA-binding transcription factor activity"/>
    <property type="evidence" value="ECO:0007669"/>
    <property type="project" value="InterPro"/>
</dbReference>
<dbReference type="PRINTS" id="PR00039">
    <property type="entry name" value="HTHLYSR"/>
</dbReference>
<evidence type="ECO:0000313" key="7">
    <source>
        <dbReference type="Proteomes" id="UP000619295"/>
    </source>
</evidence>